<sequence length="79" mass="8887">MDSGKANKREVDELNLLVEKGAAEILCQTNDGAQYNSSRMEPIKNTQMVLKINLDDEEESLAKEEHQLLLADCVQVPDR</sequence>
<dbReference type="Proteomes" id="UP001314170">
    <property type="component" value="Unassembled WGS sequence"/>
</dbReference>
<comment type="caution">
    <text evidence="1">The sequence shown here is derived from an EMBL/GenBank/DDBJ whole genome shotgun (WGS) entry which is preliminary data.</text>
</comment>
<protein>
    <submittedName>
        <fullName evidence="1">Uncharacterized protein</fullName>
    </submittedName>
</protein>
<dbReference type="AlphaFoldDB" id="A0AAV1RBS2"/>
<accession>A0AAV1RBS2</accession>
<gene>
    <name evidence="1" type="ORF">DCAF_LOCUS8628</name>
</gene>
<proteinExistence type="predicted"/>
<evidence type="ECO:0000313" key="2">
    <source>
        <dbReference type="Proteomes" id="UP001314170"/>
    </source>
</evidence>
<name>A0AAV1RBS2_9ROSI</name>
<evidence type="ECO:0000313" key="1">
    <source>
        <dbReference type="EMBL" id="CAK7331746.1"/>
    </source>
</evidence>
<keyword evidence="2" id="KW-1185">Reference proteome</keyword>
<organism evidence="1 2">
    <name type="scientific">Dovyalis caffra</name>
    <dbReference type="NCBI Taxonomy" id="77055"/>
    <lineage>
        <taxon>Eukaryota</taxon>
        <taxon>Viridiplantae</taxon>
        <taxon>Streptophyta</taxon>
        <taxon>Embryophyta</taxon>
        <taxon>Tracheophyta</taxon>
        <taxon>Spermatophyta</taxon>
        <taxon>Magnoliopsida</taxon>
        <taxon>eudicotyledons</taxon>
        <taxon>Gunneridae</taxon>
        <taxon>Pentapetalae</taxon>
        <taxon>rosids</taxon>
        <taxon>fabids</taxon>
        <taxon>Malpighiales</taxon>
        <taxon>Salicaceae</taxon>
        <taxon>Flacourtieae</taxon>
        <taxon>Dovyalis</taxon>
    </lineage>
</organism>
<dbReference type="EMBL" id="CAWUPB010000913">
    <property type="protein sequence ID" value="CAK7331746.1"/>
    <property type="molecule type" value="Genomic_DNA"/>
</dbReference>
<reference evidence="1 2" key="1">
    <citation type="submission" date="2024-01" db="EMBL/GenBank/DDBJ databases">
        <authorList>
            <person name="Waweru B."/>
        </authorList>
    </citation>
    <scope>NUCLEOTIDE SEQUENCE [LARGE SCALE GENOMIC DNA]</scope>
</reference>